<keyword evidence="3 6" id="KW-0812">Transmembrane</keyword>
<keyword evidence="9" id="KW-1185">Reference proteome</keyword>
<feature type="transmembrane region" description="Helical" evidence="6">
    <location>
        <begin position="427"/>
        <end position="449"/>
    </location>
</feature>
<evidence type="ECO:0000256" key="6">
    <source>
        <dbReference type="RuleBase" id="RU363032"/>
    </source>
</evidence>
<dbReference type="STRING" id="1469647.BC351_14430"/>
<dbReference type="SUPFAM" id="SSF161098">
    <property type="entry name" value="MetI-like"/>
    <property type="match status" value="2"/>
</dbReference>
<evidence type="ECO:0000256" key="3">
    <source>
        <dbReference type="ARBA" id="ARBA00022692"/>
    </source>
</evidence>
<feature type="transmembrane region" description="Helical" evidence="6">
    <location>
        <begin position="355"/>
        <end position="380"/>
    </location>
</feature>
<evidence type="ECO:0000256" key="1">
    <source>
        <dbReference type="ARBA" id="ARBA00004141"/>
    </source>
</evidence>
<feature type="transmembrane region" description="Helical" evidence="6">
    <location>
        <begin position="252"/>
        <end position="273"/>
    </location>
</feature>
<feature type="transmembrane region" description="Helical" evidence="6">
    <location>
        <begin position="106"/>
        <end position="131"/>
    </location>
</feature>
<dbReference type="RefSeq" id="WP_144028707.1">
    <property type="nucleotide sequence ID" value="NZ_MBTG01000073.1"/>
</dbReference>
<dbReference type="InterPro" id="IPR035906">
    <property type="entry name" value="MetI-like_sf"/>
</dbReference>
<evidence type="ECO:0000256" key="2">
    <source>
        <dbReference type="ARBA" id="ARBA00022448"/>
    </source>
</evidence>
<feature type="transmembrane region" description="Helical" evidence="6">
    <location>
        <begin position="16"/>
        <end position="37"/>
    </location>
</feature>
<comment type="similarity">
    <text evidence="6">Belongs to the binding-protein-dependent transport system permease family.</text>
</comment>
<dbReference type="GO" id="GO:0055085">
    <property type="term" value="P:transmembrane transport"/>
    <property type="evidence" value="ECO:0007669"/>
    <property type="project" value="InterPro"/>
</dbReference>
<feature type="transmembrane region" description="Helical" evidence="6">
    <location>
        <begin position="486"/>
        <end position="509"/>
    </location>
</feature>
<sequence>MLFKAKTRQKAGVEGWLIRLLLICMLAIMTISILLPLGDLFVKAFHNQQEEWVGLAHFSKYLSTPALSRSAGHSIYVSLITTLISVGGAFFYAYGLKRTRIPGVRWFRYIALLPLFAPTMMHGIALTYLFGNQGLVTTGLFGLLPGWNIQLYGSTGIIISEVIYTFPQAFLILMVSFSIADYRLYEAAETLGAGKWKQFLTITLPQMKYGLIGSLFVCFTLSFTDFGAPKVVGGQYNVLPTDIYKQVIGQQNMSMGAVIGILLTIPAIAAFFIDRFVERKQKTMVSVKSTPYQIKPSRLRDLAYTAYCTIIVSGIVVLLLTILFASLVKVWPYDLSVTLKHYDFSNVSAGGLTPFWNSLLVALLTAIIGTVIAFVHSYLIERLRIWKAVRQIGYFISLLPLALPGLVIGLGYIFFFNRPENPLHGLYGTIWIIVLANIIHFYSVSFVTATTSLKQLDKEYEIVSESMGAPVYRLFFRVAVPISLPALLEIAVYYFVNAMVTISAVVFLYSPDFKLASVSIVNMDDAGDVAAAAAMSSLIMLANIIVRLGYENLSRRLLKRTDAWQRRT</sequence>
<dbReference type="Proteomes" id="UP000190626">
    <property type="component" value="Unassembled WGS sequence"/>
</dbReference>
<keyword evidence="2 6" id="KW-0813">Transport</keyword>
<dbReference type="Pfam" id="PF00528">
    <property type="entry name" value="BPD_transp_1"/>
    <property type="match status" value="2"/>
</dbReference>
<feature type="transmembrane region" description="Helical" evidence="6">
    <location>
        <begin position="302"/>
        <end position="328"/>
    </location>
</feature>
<feature type="transmembrane region" description="Helical" evidence="6">
    <location>
        <begin position="209"/>
        <end position="232"/>
    </location>
</feature>
<evidence type="ECO:0000259" key="7">
    <source>
        <dbReference type="PROSITE" id="PS50928"/>
    </source>
</evidence>
<evidence type="ECO:0000313" key="8">
    <source>
        <dbReference type="EMBL" id="OPH46679.1"/>
    </source>
</evidence>
<proteinExistence type="inferred from homology"/>
<dbReference type="PROSITE" id="PS50928">
    <property type="entry name" value="ABC_TM1"/>
    <property type="match status" value="2"/>
</dbReference>
<gene>
    <name evidence="8" type="ORF">BC351_14430</name>
</gene>
<dbReference type="InterPro" id="IPR000515">
    <property type="entry name" value="MetI-like"/>
</dbReference>
<comment type="subcellular location">
    <subcellularLocation>
        <location evidence="6">Cell membrane</location>
        <topology evidence="6">Multi-pass membrane protein</topology>
    </subcellularLocation>
    <subcellularLocation>
        <location evidence="1">Membrane</location>
        <topology evidence="1">Multi-pass membrane protein</topology>
    </subcellularLocation>
</comment>
<name>A0A1V4H635_9BACL</name>
<dbReference type="InterPro" id="IPR017664">
    <property type="entry name" value="AminoethylPonate_ABC_perm-1"/>
</dbReference>
<dbReference type="PANTHER" id="PTHR43496:SF1">
    <property type="entry name" value="POLYGALACTURONAN_RHAMNOGALACTURONAN TRANSPORT SYSTEM PERMEASE PROTEIN YTEP"/>
    <property type="match status" value="1"/>
</dbReference>
<evidence type="ECO:0000256" key="5">
    <source>
        <dbReference type="ARBA" id="ARBA00023136"/>
    </source>
</evidence>
<comment type="caution">
    <text evidence="8">The sequence shown here is derived from an EMBL/GenBank/DDBJ whole genome shotgun (WGS) entry which is preliminary data.</text>
</comment>
<dbReference type="GO" id="GO:0005886">
    <property type="term" value="C:plasma membrane"/>
    <property type="evidence" value="ECO:0007669"/>
    <property type="project" value="UniProtKB-SubCell"/>
</dbReference>
<feature type="transmembrane region" description="Helical" evidence="6">
    <location>
        <begin position="151"/>
        <end position="175"/>
    </location>
</feature>
<feature type="domain" description="ABC transmembrane type-1" evidence="7">
    <location>
        <begin position="71"/>
        <end position="274"/>
    </location>
</feature>
<organism evidence="8 9">
    <name type="scientific">Paenibacillus ferrarius</name>
    <dbReference type="NCBI Taxonomy" id="1469647"/>
    <lineage>
        <taxon>Bacteria</taxon>
        <taxon>Bacillati</taxon>
        <taxon>Bacillota</taxon>
        <taxon>Bacilli</taxon>
        <taxon>Bacillales</taxon>
        <taxon>Paenibacillaceae</taxon>
        <taxon>Paenibacillus</taxon>
    </lineage>
</organism>
<dbReference type="Gene3D" id="1.10.3720.10">
    <property type="entry name" value="MetI-like"/>
    <property type="match status" value="2"/>
</dbReference>
<keyword evidence="4 6" id="KW-1133">Transmembrane helix</keyword>
<dbReference type="NCBIfam" id="TIGR03262">
    <property type="entry name" value="PhnU2"/>
    <property type="match status" value="1"/>
</dbReference>
<evidence type="ECO:0000256" key="4">
    <source>
        <dbReference type="ARBA" id="ARBA00022989"/>
    </source>
</evidence>
<dbReference type="OrthoDB" id="725at2"/>
<feature type="transmembrane region" description="Helical" evidence="6">
    <location>
        <begin position="392"/>
        <end position="415"/>
    </location>
</feature>
<feature type="domain" description="ABC transmembrane type-1" evidence="7">
    <location>
        <begin position="355"/>
        <end position="550"/>
    </location>
</feature>
<reference evidence="9" key="1">
    <citation type="submission" date="2016-07" db="EMBL/GenBank/DDBJ databases">
        <authorList>
            <person name="Florea S."/>
            <person name="Webb J.S."/>
            <person name="Jaromczyk J."/>
            <person name="Schardl C.L."/>
        </authorList>
    </citation>
    <scope>NUCLEOTIDE SEQUENCE [LARGE SCALE GENOMIC DNA]</scope>
    <source>
        <strain evidence="9">CY1</strain>
    </source>
</reference>
<keyword evidence="5 6" id="KW-0472">Membrane</keyword>
<dbReference type="PANTHER" id="PTHR43496">
    <property type="entry name" value="PROTEIN LPLB"/>
    <property type="match status" value="1"/>
</dbReference>
<feature type="transmembrane region" description="Helical" evidence="6">
    <location>
        <begin position="75"/>
        <end position="94"/>
    </location>
</feature>
<protein>
    <submittedName>
        <fullName evidence="8">Phosphonate ABC transporter permease</fullName>
    </submittedName>
</protein>
<dbReference type="CDD" id="cd06261">
    <property type="entry name" value="TM_PBP2"/>
    <property type="match status" value="2"/>
</dbReference>
<feature type="transmembrane region" description="Helical" evidence="6">
    <location>
        <begin position="529"/>
        <end position="550"/>
    </location>
</feature>
<accession>A0A1V4H635</accession>
<dbReference type="EMBL" id="MBTG01000073">
    <property type="protein sequence ID" value="OPH46679.1"/>
    <property type="molecule type" value="Genomic_DNA"/>
</dbReference>
<evidence type="ECO:0000313" key="9">
    <source>
        <dbReference type="Proteomes" id="UP000190626"/>
    </source>
</evidence>
<dbReference type="AlphaFoldDB" id="A0A1V4H635"/>